<keyword evidence="3" id="KW-1185">Reference proteome</keyword>
<dbReference type="InterPro" id="IPR027417">
    <property type="entry name" value="P-loop_NTPase"/>
</dbReference>
<dbReference type="OrthoDB" id="6362633at2759"/>
<dbReference type="InterPro" id="IPR006083">
    <property type="entry name" value="PRK/URK"/>
</dbReference>
<gene>
    <name evidence="2" type="ORF">FBEOM_10663</name>
</gene>
<evidence type="ECO:0000313" key="2">
    <source>
        <dbReference type="EMBL" id="KAF4335486.1"/>
    </source>
</evidence>
<dbReference type="Proteomes" id="UP000730481">
    <property type="component" value="Unassembled WGS sequence"/>
</dbReference>
<dbReference type="Gene3D" id="3.40.50.300">
    <property type="entry name" value="P-loop containing nucleotide triphosphate hydrolases"/>
    <property type="match status" value="2"/>
</dbReference>
<dbReference type="AlphaFoldDB" id="A0A9P5DSF1"/>
<reference evidence="2" key="2">
    <citation type="submission" date="2020-02" db="EMBL/GenBank/DDBJ databases">
        <title>Identification and distribution of gene clusters putatively required for synthesis of sphingolipid metabolism inhibitors in phylogenetically diverse species of the filamentous fungus Fusarium.</title>
        <authorList>
            <person name="Kim H.-S."/>
            <person name="Busman M."/>
            <person name="Brown D.W."/>
            <person name="Divon H."/>
            <person name="Uhlig S."/>
            <person name="Proctor R.H."/>
        </authorList>
    </citation>
    <scope>NUCLEOTIDE SEQUENCE</scope>
    <source>
        <strain evidence="2">NRRL 25174</strain>
    </source>
</reference>
<dbReference type="EMBL" id="PVQB02000557">
    <property type="protein sequence ID" value="KAF4335486.1"/>
    <property type="molecule type" value="Genomic_DNA"/>
</dbReference>
<organism evidence="2 3">
    <name type="scientific">Fusarium beomiforme</name>
    <dbReference type="NCBI Taxonomy" id="44412"/>
    <lineage>
        <taxon>Eukaryota</taxon>
        <taxon>Fungi</taxon>
        <taxon>Dikarya</taxon>
        <taxon>Ascomycota</taxon>
        <taxon>Pezizomycotina</taxon>
        <taxon>Sordariomycetes</taxon>
        <taxon>Hypocreomycetidae</taxon>
        <taxon>Hypocreales</taxon>
        <taxon>Nectriaceae</taxon>
        <taxon>Fusarium</taxon>
        <taxon>Fusarium burgessii species complex</taxon>
    </lineage>
</organism>
<accession>A0A9P5DSF1</accession>
<evidence type="ECO:0000313" key="3">
    <source>
        <dbReference type="Proteomes" id="UP000730481"/>
    </source>
</evidence>
<sequence>MDSVYTKLEQRALGLLVKSQEQYSDSRVIVLLAGPPGSGKSTIAAQVVYRINAMRGAPIAKVLPMDGFHYSRAFLDTLPNHAEAHARRGAHWTFDGRGVVEMVKRLHATRKCPFTTLYIPSFDHDIKDPVFDAIEISPSVKIVIIEGNWLLYDQDPWNQIAKHADDTWFVDVDPRLALQRVAKRHVASGIEDTFEAAVTRARNNDMKNGDEIRGGLIQPNITVESIEDA</sequence>
<dbReference type="SUPFAM" id="SSF52540">
    <property type="entry name" value="P-loop containing nucleoside triphosphate hydrolases"/>
    <property type="match status" value="1"/>
</dbReference>
<comment type="caution">
    <text evidence="2">The sequence shown here is derived from an EMBL/GenBank/DDBJ whole genome shotgun (WGS) entry which is preliminary data.</text>
</comment>
<name>A0A9P5DSF1_9HYPO</name>
<dbReference type="GO" id="GO:0005524">
    <property type="term" value="F:ATP binding"/>
    <property type="evidence" value="ECO:0007669"/>
    <property type="project" value="InterPro"/>
</dbReference>
<reference evidence="2" key="1">
    <citation type="journal article" date="2017" name="Mycologia">
        <title>Fusarium algeriense, sp. nov., a novel toxigenic crown rot pathogen of durum wheat from Algeria is nested in the Fusarium burgessii species complex.</title>
        <authorList>
            <person name="Laraba I."/>
            <person name="Keddad A."/>
            <person name="Boureghda H."/>
            <person name="Abdallah N."/>
            <person name="Vaughan M.M."/>
            <person name="Proctor R.H."/>
            <person name="Busman M."/>
            <person name="O'Donnell K."/>
        </authorList>
    </citation>
    <scope>NUCLEOTIDE SEQUENCE</scope>
    <source>
        <strain evidence="2">NRRL 25174</strain>
    </source>
</reference>
<dbReference type="GO" id="GO:0016301">
    <property type="term" value="F:kinase activity"/>
    <property type="evidence" value="ECO:0007669"/>
    <property type="project" value="InterPro"/>
</dbReference>
<protein>
    <submittedName>
        <fullName evidence="2">Phosphoribulokinase uridine kinase family</fullName>
    </submittedName>
</protein>
<dbReference type="Pfam" id="PF00485">
    <property type="entry name" value="PRK"/>
    <property type="match status" value="1"/>
</dbReference>
<dbReference type="PANTHER" id="PTHR10285">
    <property type="entry name" value="URIDINE KINASE"/>
    <property type="match status" value="1"/>
</dbReference>
<proteinExistence type="predicted"/>
<feature type="domain" description="Phosphoribulokinase/uridine kinase" evidence="1">
    <location>
        <begin position="30"/>
        <end position="187"/>
    </location>
</feature>
<evidence type="ECO:0000259" key="1">
    <source>
        <dbReference type="Pfam" id="PF00485"/>
    </source>
</evidence>